<accession>A0ABS8CZH9</accession>
<evidence type="ECO:0000259" key="2">
    <source>
        <dbReference type="Pfam" id="PF04892"/>
    </source>
</evidence>
<keyword evidence="1" id="KW-1133">Transmembrane helix</keyword>
<dbReference type="InterPro" id="IPR006976">
    <property type="entry name" value="VanZ-like"/>
</dbReference>
<reference evidence="3 4" key="1">
    <citation type="submission" date="2021-10" db="EMBL/GenBank/DDBJ databases">
        <title>Collection of gut derived symbiotic bacterial strains cultured from healthy donors.</title>
        <authorList>
            <person name="Lin H."/>
            <person name="Littmann E."/>
            <person name="Claire K."/>
            <person name="Pamer E."/>
        </authorList>
    </citation>
    <scope>NUCLEOTIDE SEQUENCE [LARGE SCALE GENOMIC DNA]</scope>
    <source>
        <strain evidence="3 4">MSK.17.68</strain>
    </source>
</reference>
<feature type="transmembrane region" description="Helical" evidence="1">
    <location>
        <begin position="7"/>
        <end position="26"/>
    </location>
</feature>
<protein>
    <submittedName>
        <fullName evidence="3">VanZ family protein</fullName>
    </submittedName>
</protein>
<feature type="transmembrane region" description="Helical" evidence="1">
    <location>
        <begin position="102"/>
        <end position="122"/>
    </location>
</feature>
<dbReference type="PIRSF" id="PIRSF019083">
    <property type="entry name" value="UCP019083_VanZ"/>
    <property type="match status" value="1"/>
</dbReference>
<comment type="caution">
    <text evidence="3">The sequence shown here is derived from an EMBL/GenBank/DDBJ whole genome shotgun (WGS) entry which is preliminary data.</text>
</comment>
<evidence type="ECO:0000313" key="3">
    <source>
        <dbReference type="EMBL" id="MCB5446874.1"/>
    </source>
</evidence>
<feature type="transmembrane region" description="Helical" evidence="1">
    <location>
        <begin position="73"/>
        <end position="90"/>
    </location>
</feature>
<proteinExistence type="predicted"/>
<keyword evidence="1" id="KW-0812">Transmembrane</keyword>
<evidence type="ECO:0000256" key="1">
    <source>
        <dbReference type="SAM" id="Phobius"/>
    </source>
</evidence>
<dbReference type="Pfam" id="PF04892">
    <property type="entry name" value="VanZ"/>
    <property type="match status" value="1"/>
</dbReference>
<organism evidence="3 4">
    <name type="scientific">Intestinibacter bartlettii</name>
    <dbReference type="NCBI Taxonomy" id="261299"/>
    <lineage>
        <taxon>Bacteria</taxon>
        <taxon>Bacillati</taxon>
        <taxon>Bacillota</taxon>
        <taxon>Clostridia</taxon>
        <taxon>Peptostreptococcales</taxon>
        <taxon>Peptostreptococcaceae</taxon>
        <taxon>Intestinibacter</taxon>
    </lineage>
</organism>
<dbReference type="EMBL" id="JAJBMB010000013">
    <property type="protein sequence ID" value="MCB5446874.1"/>
    <property type="molecule type" value="Genomic_DNA"/>
</dbReference>
<dbReference type="InterPro" id="IPR016747">
    <property type="entry name" value="Phosphotransbutyrylase"/>
</dbReference>
<dbReference type="Proteomes" id="UP001299409">
    <property type="component" value="Unassembled WGS sequence"/>
</dbReference>
<gene>
    <name evidence="3" type="ORF">LIP50_11730</name>
</gene>
<feature type="domain" description="VanZ-like" evidence="2">
    <location>
        <begin position="13"/>
        <end position="150"/>
    </location>
</feature>
<feature type="transmembrane region" description="Helical" evidence="1">
    <location>
        <begin position="134"/>
        <end position="154"/>
    </location>
</feature>
<sequence length="170" mass="19190">MKKKAKIIILTTITILWMVFIFSMSAKNATQSSSISGGFTYNILNTFFEQFRSIDKTTQNGIVEGLQFIVRKSAHFLAYAILGGLCFENLSILDKLSKKKTFFIALLISVLYAISDEIHQYFVPGRACQFRDVMIDSCGALFGIAVIIILKKIVNKIKIIYNNKNTNKLN</sequence>
<dbReference type="NCBIfam" id="NF037970">
    <property type="entry name" value="vanZ_1"/>
    <property type="match status" value="1"/>
</dbReference>
<keyword evidence="4" id="KW-1185">Reference proteome</keyword>
<keyword evidence="1" id="KW-0472">Membrane</keyword>
<name>A0ABS8CZH9_9FIRM</name>
<dbReference type="RefSeq" id="WP_226915096.1">
    <property type="nucleotide sequence ID" value="NZ_BAABXU010000001.1"/>
</dbReference>
<evidence type="ECO:0000313" key="4">
    <source>
        <dbReference type="Proteomes" id="UP001299409"/>
    </source>
</evidence>